<comment type="caution">
    <text evidence="2">The sequence shown here is derived from an EMBL/GenBank/DDBJ whole genome shotgun (WGS) entry which is preliminary data.</text>
</comment>
<evidence type="ECO:0000256" key="1">
    <source>
        <dbReference type="SAM" id="MobiDB-lite"/>
    </source>
</evidence>
<evidence type="ECO:0000313" key="3">
    <source>
        <dbReference type="Proteomes" id="UP000660729"/>
    </source>
</evidence>
<keyword evidence="3" id="KW-1185">Reference proteome</keyword>
<proteinExistence type="predicted"/>
<dbReference type="AlphaFoldDB" id="A0A8H6RLG3"/>
<reference evidence="2" key="1">
    <citation type="submission" date="2020-04" db="EMBL/GenBank/DDBJ databases">
        <title>Draft genome resource of the tomato pathogen Pseudocercospora fuligena.</title>
        <authorList>
            <person name="Zaccaron A."/>
        </authorList>
    </citation>
    <scope>NUCLEOTIDE SEQUENCE</scope>
    <source>
        <strain evidence="2">PF001</strain>
    </source>
</reference>
<dbReference type="EMBL" id="JABCIY010000107">
    <property type="protein sequence ID" value="KAF7192787.1"/>
    <property type="molecule type" value="Genomic_DNA"/>
</dbReference>
<name>A0A8H6RLG3_9PEZI</name>
<protein>
    <submittedName>
        <fullName evidence="2">Uncharacterized protein</fullName>
    </submittedName>
</protein>
<sequence length="304" mass="33490">MDSKMQHLQTTSTDDEVLSQAPTSRRTSITSLSSDETAPPAYQDVVDEPAPKYAAATSFPTSFNLYYKKTSWKTSSWTIGEHRNQPIYALVLRTGWKGTTLTLHRGSSGDGPALAEVNSKSTWTIHHVVSLPGHDIQEEIHTSLKWKTQIYAFTAVVMHGEKPVPERFEWRQSHGQEVKLLSNHAWGWKLVRLDSDVSNQSNFTPEVSDKGKKRDLGETSDGKEVVAVWADNMKWSKTKMLRFEFLGSAKESRMGEIFEIMAVSTGMRIWQIMRTGTTGGGGAKTASMAANTAASASASASASS</sequence>
<dbReference type="Proteomes" id="UP000660729">
    <property type="component" value="Unassembled WGS sequence"/>
</dbReference>
<dbReference type="OrthoDB" id="3431997at2759"/>
<gene>
    <name evidence="2" type="ORF">HII31_05886</name>
</gene>
<feature type="compositionally biased region" description="Low complexity" evidence="1">
    <location>
        <begin position="284"/>
        <end position="304"/>
    </location>
</feature>
<feature type="compositionally biased region" description="Polar residues" evidence="1">
    <location>
        <begin position="1"/>
        <end position="12"/>
    </location>
</feature>
<feature type="compositionally biased region" description="Low complexity" evidence="1">
    <location>
        <begin position="23"/>
        <end position="34"/>
    </location>
</feature>
<organism evidence="2 3">
    <name type="scientific">Pseudocercospora fuligena</name>
    <dbReference type="NCBI Taxonomy" id="685502"/>
    <lineage>
        <taxon>Eukaryota</taxon>
        <taxon>Fungi</taxon>
        <taxon>Dikarya</taxon>
        <taxon>Ascomycota</taxon>
        <taxon>Pezizomycotina</taxon>
        <taxon>Dothideomycetes</taxon>
        <taxon>Dothideomycetidae</taxon>
        <taxon>Mycosphaerellales</taxon>
        <taxon>Mycosphaerellaceae</taxon>
        <taxon>Pseudocercospora</taxon>
    </lineage>
</organism>
<feature type="region of interest" description="Disordered" evidence="1">
    <location>
        <begin position="280"/>
        <end position="304"/>
    </location>
</feature>
<accession>A0A8H6RLG3</accession>
<feature type="region of interest" description="Disordered" evidence="1">
    <location>
        <begin position="1"/>
        <end position="43"/>
    </location>
</feature>
<evidence type="ECO:0000313" key="2">
    <source>
        <dbReference type="EMBL" id="KAF7192787.1"/>
    </source>
</evidence>